<dbReference type="EMBL" id="ML211295">
    <property type="protein sequence ID" value="TFK84754.1"/>
    <property type="molecule type" value="Genomic_DNA"/>
</dbReference>
<evidence type="ECO:0008006" key="3">
    <source>
        <dbReference type="Google" id="ProtNLM"/>
    </source>
</evidence>
<evidence type="ECO:0000313" key="1">
    <source>
        <dbReference type="EMBL" id="TFK84754.1"/>
    </source>
</evidence>
<dbReference type="AlphaFoldDB" id="A0A5C3P515"/>
<protein>
    <recommendedName>
        <fullName evidence="3">F-box domain-containing protein</fullName>
    </recommendedName>
</protein>
<keyword evidence="2" id="KW-1185">Reference proteome</keyword>
<sequence>MATLPQDILDGAIDYLQDDVSALGRCALVCSAWLHRSRLHLFAEVTFDYSLRDSLSSPPLLTEHPPAAGLVSSALPVARARNRAAELGPLLDGNPKLTDYVRAVTVVADKKKGEAEIRWTPFVAGHVHLARFHRLCSLRLVHFAFESFSDIISTVQSLPGLECLRCENSRLLPLPLSLVQAVDATSLSISSGTATGAFEPCSTQDTSLKTVSLSIGEYMTALLEQPDNTASARALHSAQAFVRSGLLRSVTSLEIFEACTVLGWLPILETLGPQLHHVGVTLHDVPVSDEEVLPDRFNVFPSHRDTVVRVFDVLRRCRSLRTLTICYDAEDTTTIRMALTIRPGGGWLGISASIDEGPLISPYFLDEAVRLFSGASESHVAHTP</sequence>
<organism evidence="1 2">
    <name type="scientific">Polyporus arcularius HHB13444</name>
    <dbReference type="NCBI Taxonomy" id="1314778"/>
    <lineage>
        <taxon>Eukaryota</taxon>
        <taxon>Fungi</taxon>
        <taxon>Dikarya</taxon>
        <taxon>Basidiomycota</taxon>
        <taxon>Agaricomycotina</taxon>
        <taxon>Agaricomycetes</taxon>
        <taxon>Polyporales</taxon>
        <taxon>Polyporaceae</taxon>
        <taxon>Polyporus</taxon>
    </lineage>
</organism>
<gene>
    <name evidence="1" type="ORF">K466DRAFT_213897</name>
</gene>
<reference evidence="1 2" key="1">
    <citation type="journal article" date="2019" name="Nat. Ecol. Evol.">
        <title>Megaphylogeny resolves global patterns of mushroom evolution.</title>
        <authorList>
            <person name="Varga T."/>
            <person name="Krizsan K."/>
            <person name="Foldi C."/>
            <person name="Dima B."/>
            <person name="Sanchez-Garcia M."/>
            <person name="Sanchez-Ramirez S."/>
            <person name="Szollosi G.J."/>
            <person name="Szarkandi J.G."/>
            <person name="Papp V."/>
            <person name="Albert L."/>
            <person name="Andreopoulos W."/>
            <person name="Angelini C."/>
            <person name="Antonin V."/>
            <person name="Barry K.W."/>
            <person name="Bougher N.L."/>
            <person name="Buchanan P."/>
            <person name="Buyck B."/>
            <person name="Bense V."/>
            <person name="Catcheside P."/>
            <person name="Chovatia M."/>
            <person name="Cooper J."/>
            <person name="Damon W."/>
            <person name="Desjardin D."/>
            <person name="Finy P."/>
            <person name="Geml J."/>
            <person name="Haridas S."/>
            <person name="Hughes K."/>
            <person name="Justo A."/>
            <person name="Karasinski D."/>
            <person name="Kautmanova I."/>
            <person name="Kiss B."/>
            <person name="Kocsube S."/>
            <person name="Kotiranta H."/>
            <person name="LaButti K.M."/>
            <person name="Lechner B.E."/>
            <person name="Liimatainen K."/>
            <person name="Lipzen A."/>
            <person name="Lukacs Z."/>
            <person name="Mihaltcheva S."/>
            <person name="Morgado L.N."/>
            <person name="Niskanen T."/>
            <person name="Noordeloos M.E."/>
            <person name="Ohm R.A."/>
            <person name="Ortiz-Santana B."/>
            <person name="Ovrebo C."/>
            <person name="Racz N."/>
            <person name="Riley R."/>
            <person name="Savchenko A."/>
            <person name="Shiryaev A."/>
            <person name="Soop K."/>
            <person name="Spirin V."/>
            <person name="Szebenyi C."/>
            <person name="Tomsovsky M."/>
            <person name="Tulloss R.E."/>
            <person name="Uehling J."/>
            <person name="Grigoriev I.V."/>
            <person name="Vagvolgyi C."/>
            <person name="Papp T."/>
            <person name="Martin F.M."/>
            <person name="Miettinen O."/>
            <person name="Hibbett D.S."/>
            <person name="Nagy L.G."/>
        </authorList>
    </citation>
    <scope>NUCLEOTIDE SEQUENCE [LARGE SCALE GENOMIC DNA]</scope>
    <source>
        <strain evidence="1 2">HHB13444</strain>
    </source>
</reference>
<name>A0A5C3P515_9APHY</name>
<accession>A0A5C3P515</accession>
<proteinExistence type="predicted"/>
<dbReference type="InParanoid" id="A0A5C3P515"/>
<dbReference type="Proteomes" id="UP000308197">
    <property type="component" value="Unassembled WGS sequence"/>
</dbReference>
<evidence type="ECO:0000313" key="2">
    <source>
        <dbReference type="Proteomes" id="UP000308197"/>
    </source>
</evidence>